<feature type="signal peptide" evidence="3">
    <location>
        <begin position="1"/>
        <end position="28"/>
    </location>
</feature>
<evidence type="ECO:0000313" key="5">
    <source>
        <dbReference type="EMBL" id="CEM54699.1"/>
    </source>
</evidence>
<feature type="chain" id="PRO_5005192610" description="EF-hand domain-containing protein" evidence="3">
    <location>
        <begin position="29"/>
        <end position="188"/>
    </location>
</feature>
<evidence type="ECO:0000256" key="1">
    <source>
        <dbReference type="ARBA" id="ARBA00022837"/>
    </source>
</evidence>
<keyword evidence="1" id="KW-0106">Calcium</keyword>
<evidence type="ECO:0000256" key="2">
    <source>
        <dbReference type="SAM" id="MobiDB-lite"/>
    </source>
</evidence>
<dbReference type="InterPro" id="IPR011992">
    <property type="entry name" value="EF-hand-dom_pair"/>
</dbReference>
<dbReference type="VEuPathDB" id="CryptoDB:Cvel_2235"/>
<evidence type="ECO:0000259" key="4">
    <source>
        <dbReference type="PROSITE" id="PS50222"/>
    </source>
</evidence>
<proteinExistence type="predicted"/>
<protein>
    <recommendedName>
        <fullName evidence="4">EF-hand domain-containing protein</fullName>
    </recommendedName>
</protein>
<feature type="region of interest" description="Disordered" evidence="2">
    <location>
        <begin position="81"/>
        <end position="106"/>
    </location>
</feature>
<dbReference type="PROSITE" id="PS00018">
    <property type="entry name" value="EF_HAND_1"/>
    <property type="match status" value="1"/>
</dbReference>
<evidence type="ECO:0000256" key="3">
    <source>
        <dbReference type="SAM" id="SignalP"/>
    </source>
</evidence>
<dbReference type="PROSITE" id="PS51257">
    <property type="entry name" value="PROKAR_LIPOPROTEIN"/>
    <property type="match status" value="1"/>
</dbReference>
<dbReference type="InterPro" id="IPR002048">
    <property type="entry name" value="EF_hand_dom"/>
</dbReference>
<dbReference type="AlphaFoldDB" id="A0A0G4ICA7"/>
<reference evidence="5" key="1">
    <citation type="submission" date="2014-11" db="EMBL/GenBank/DDBJ databases">
        <authorList>
            <person name="Otto D Thomas"/>
            <person name="Naeem Raeece"/>
        </authorList>
    </citation>
    <scope>NUCLEOTIDE SEQUENCE</scope>
</reference>
<dbReference type="EMBL" id="CDMZ01005809">
    <property type="protein sequence ID" value="CEM54699.1"/>
    <property type="molecule type" value="Genomic_DNA"/>
</dbReference>
<feature type="domain" description="EF-hand" evidence="4">
    <location>
        <begin position="44"/>
        <end position="79"/>
    </location>
</feature>
<accession>A0A0G4ICA7</accession>
<organism evidence="5">
    <name type="scientific">Chromera velia CCMP2878</name>
    <dbReference type="NCBI Taxonomy" id="1169474"/>
    <lineage>
        <taxon>Eukaryota</taxon>
        <taxon>Sar</taxon>
        <taxon>Alveolata</taxon>
        <taxon>Colpodellida</taxon>
        <taxon>Chromeraceae</taxon>
        <taxon>Chromera</taxon>
    </lineage>
</organism>
<sequence>MWRFVLFCIVPFVLLSCLAWLTPGFVDAYEVRVGFANQRKGGGLGFEQIYQLFRDSDRDSDGMMSAEEYVDYALIVKSVDKERKAQPPGTEKEKDSGIEGEKDPMEDIFKAQAEHHYEEPPFYEDEWGWMEDEVRELEGEEVDEAEAIHEKMARRQPVPSVFDHVDDPSGSESDMPLDPYYSVRKFSS</sequence>
<dbReference type="SUPFAM" id="SSF47473">
    <property type="entry name" value="EF-hand"/>
    <property type="match status" value="1"/>
</dbReference>
<keyword evidence="3" id="KW-0732">Signal</keyword>
<dbReference type="PROSITE" id="PS50222">
    <property type="entry name" value="EF_HAND_2"/>
    <property type="match status" value="1"/>
</dbReference>
<name>A0A0G4ICA7_9ALVE</name>
<dbReference type="InterPro" id="IPR018247">
    <property type="entry name" value="EF_Hand_1_Ca_BS"/>
</dbReference>
<dbReference type="GO" id="GO:0005509">
    <property type="term" value="F:calcium ion binding"/>
    <property type="evidence" value="ECO:0007669"/>
    <property type="project" value="InterPro"/>
</dbReference>
<feature type="region of interest" description="Disordered" evidence="2">
    <location>
        <begin position="151"/>
        <end position="188"/>
    </location>
</feature>
<gene>
    <name evidence="5" type="ORF">Cvel_2235</name>
</gene>